<protein>
    <submittedName>
        <fullName evidence="1">Uncharacterized protein</fullName>
    </submittedName>
</protein>
<reference evidence="1" key="2">
    <citation type="journal article" date="2015" name="Fish Shellfish Immunol.">
        <title>Early steps in the European eel (Anguilla anguilla)-Vibrio vulnificus interaction in the gills: Role of the RtxA13 toxin.</title>
        <authorList>
            <person name="Callol A."/>
            <person name="Pajuelo D."/>
            <person name="Ebbesson L."/>
            <person name="Teles M."/>
            <person name="MacKenzie S."/>
            <person name="Amaro C."/>
        </authorList>
    </citation>
    <scope>NUCLEOTIDE SEQUENCE</scope>
</reference>
<sequence length="14" mass="1602">MGFMEAISPTQNIY</sequence>
<dbReference type="EMBL" id="GBXM01072085">
    <property type="protein sequence ID" value="JAH36492.1"/>
    <property type="molecule type" value="Transcribed_RNA"/>
</dbReference>
<proteinExistence type="predicted"/>
<name>A0A0E9S5L6_ANGAN</name>
<evidence type="ECO:0000313" key="1">
    <source>
        <dbReference type="EMBL" id="JAH36492.1"/>
    </source>
</evidence>
<organism evidence="1">
    <name type="scientific">Anguilla anguilla</name>
    <name type="common">European freshwater eel</name>
    <name type="synonym">Muraena anguilla</name>
    <dbReference type="NCBI Taxonomy" id="7936"/>
    <lineage>
        <taxon>Eukaryota</taxon>
        <taxon>Metazoa</taxon>
        <taxon>Chordata</taxon>
        <taxon>Craniata</taxon>
        <taxon>Vertebrata</taxon>
        <taxon>Euteleostomi</taxon>
        <taxon>Actinopterygii</taxon>
        <taxon>Neopterygii</taxon>
        <taxon>Teleostei</taxon>
        <taxon>Anguilliformes</taxon>
        <taxon>Anguillidae</taxon>
        <taxon>Anguilla</taxon>
    </lineage>
</organism>
<reference evidence="1" key="1">
    <citation type="submission" date="2014-11" db="EMBL/GenBank/DDBJ databases">
        <authorList>
            <person name="Amaro Gonzalez C."/>
        </authorList>
    </citation>
    <scope>NUCLEOTIDE SEQUENCE</scope>
</reference>
<accession>A0A0E9S5L6</accession>